<dbReference type="RefSeq" id="WP_349143919.1">
    <property type="nucleotide sequence ID" value="NZ_JBBMFC010000005.1"/>
</dbReference>
<evidence type="ECO:0000256" key="3">
    <source>
        <dbReference type="ARBA" id="ARBA00022989"/>
    </source>
</evidence>
<evidence type="ECO:0008006" key="8">
    <source>
        <dbReference type="Google" id="ProtNLM"/>
    </source>
</evidence>
<evidence type="ECO:0000256" key="5">
    <source>
        <dbReference type="SAM" id="Phobius"/>
    </source>
</evidence>
<name>A0ABV1HYK5_9FIRM</name>
<reference evidence="6 7" key="1">
    <citation type="submission" date="2024-03" db="EMBL/GenBank/DDBJ databases">
        <title>Human intestinal bacterial collection.</title>
        <authorList>
            <person name="Pauvert C."/>
            <person name="Hitch T.C.A."/>
            <person name="Clavel T."/>
        </authorList>
    </citation>
    <scope>NUCLEOTIDE SEQUENCE [LARGE SCALE GENOMIC DNA]</scope>
    <source>
        <strain evidence="6 7">CLA-AA-H78B</strain>
    </source>
</reference>
<dbReference type="Pfam" id="PF06541">
    <property type="entry name" value="ABC_trans_CmpB"/>
    <property type="match status" value="1"/>
</dbReference>
<feature type="transmembrane region" description="Helical" evidence="5">
    <location>
        <begin position="66"/>
        <end position="84"/>
    </location>
</feature>
<dbReference type="PANTHER" id="PTHR31746:SF2">
    <property type="entry name" value="TRANSMEMBRANE PROTEIN 229A"/>
    <property type="match status" value="1"/>
</dbReference>
<proteinExistence type="predicted"/>
<gene>
    <name evidence="6" type="ORF">WMO62_04020</name>
</gene>
<dbReference type="EMBL" id="JBBMFC010000005">
    <property type="protein sequence ID" value="MEQ2578012.1"/>
    <property type="molecule type" value="Genomic_DNA"/>
</dbReference>
<dbReference type="Proteomes" id="UP001470288">
    <property type="component" value="Unassembled WGS sequence"/>
</dbReference>
<evidence type="ECO:0000256" key="2">
    <source>
        <dbReference type="ARBA" id="ARBA00022692"/>
    </source>
</evidence>
<organism evidence="6 7">
    <name type="scientific">Hominiventricola aquisgranensis</name>
    <dbReference type="NCBI Taxonomy" id="3133164"/>
    <lineage>
        <taxon>Bacteria</taxon>
        <taxon>Bacillati</taxon>
        <taxon>Bacillota</taxon>
        <taxon>Clostridia</taxon>
        <taxon>Lachnospirales</taxon>
        <taxon>Lachnospiraceae</taxon>
        <taxon>Hominiventricola</taxon>
    </lineage>
</organism>
<comment type="caution">
    <text evidence="6">The sequence shown here is derived from an EMBL/GenBank/DDBJ whole genome shotgun (WGS) entry which is preliminary data.</text>
</comment>
<keyword evidence="4 5" id="KW-0472">Membrane</keyword>
<evidence type="ECO:0000256" key="4">
    <source>
        <dbReference type="ARBA" id="ARBA00023136"/>
    </source>
</evidence>
<evidence type="ECO:0000313" key="7">
    <source>
        <dbReference type="Proteomes" id="UP001470288"/>
    </source>
</evidence>
<keyword evidence="2 5" id="KW-0812">Transmembrane</keyword>
<keyword evidence="3 5" id="KW-1133">Transmembrane helix</keyword>
<protein>
    <recommendedName>
        <fullName evidence="8">ABC-transporter type IV</fullName>
    </recommendedName>
</protein>
<comment type="subcellular location">
    <subcellularLocation>
        <location evidence="1">Membrane</location>
        <topology evidence="1">Multi-pass membrane protein</topology>
    </subcellularLocation>
</comment>
<evidence type="ECO:0000313" key="6">
    <source>
        <dbReference type="EMBL" id="MEQ2578012.1"/>
    </source>
</evidence>
<sequence>MKRNFLLCGLLGWSLEIFWTGLHSLFKRDRQLMGHSSLWMFPIYGSAAFLAPLMHRLQKNCIWKRGLIYMLCIYLGEYISGRLLKRKDMCPWDYSDCPLQYQGVIRFDFAPLWFLTGLLFERVILYRSSNQDSEFPQN</sequence>
<accession>A0ABV1HYK5</accession>
<keyword evidence="7" id="KW-1185">Reference proteome</keyword>
<dbReference type="InterPro" id="IPR010540">
    <property type="entry name" value="CmpB_TMEM229"/>
</dbReference>
<evidence type="ECO:0000256" key="1">
    <source>
        <dbReference type="ARBA" id="ARBA00004141"/>
    </source>
</evidence>
<feature type="transmembrane region" description="Helical" evidence="5">
    <location>
        <begin position="104"/>
        <end position="125"/>
    </location>
</feature>
<dbReference type="PANTHER" id="PTHR31746">
    <property type="entry name" value="TRANSMEMBRANE PROTEIN 229 FAMILY MEMBER"/>
    <property type="match status" value="1"/>
</dbReference>
<feature type="transmembrane region" description="Helical" evidence="5">
    <location>
        <begin position="36"/>
        <end position="54"/>
    </location>
</feature>